<reference evidence="2 3" key="1">
    <citation type="submission" date="2018-10" db="EMBL/GenBank/DDBJ databases">
        <title>A high-quality apple genome assembly.</title>
        <authorList>
            <person name="Hu J."/>
        </authorList>
    </citation>
    <scope>NUCLEOTIDE SEQUENCE [LARGE SCALE GENOMIC DNA]</scope>
    <source>
        <strain evidence="3">cv. HFTH1</strain>
        <tissue evidence="2">Young leaf</tissue>
    </source>
</reference>
<keyword evidence="3" id="KW-1185">Reference proteome</keyword>
<organism evidence="2 3">
    <name type="scientific">Malus domestica</name>
    <name type="common">Apple</name>
    <name type="synonym">Pyrus malus</name>
    <dbReference type="NCBI Taxonomy" id="3750"/>
    <lineage>
        <taxon>Eukaryota</taxon>
        <taxon>Viridiplantae</taxon>
        <taxon>Streptophyta</taxon>
        <taxon>Embryophyta</taxon>
        <taxon>Tracheophyta</taxon>
        <taxon>Spermatophyta</taxon>
        <taxon>Magnoliopsida</taxon>
        <taxon>eudicotyledons</taxon>
        <taxon>Gunneridae</taxon>
        <taxon>Pentapetalae</taxon>
        <taxon>rosids</taxon>
        <taxon>fabids</taxon>
        <taxon>Rosales</taxon>
        <taxon>Rosaceae</taxon>
        <taxon>Amygdaloideae</taxon>
        <taxon>Maleae</taxon>
        <taxon>Malus</taxon>
    </lineage>
</organism>
<dbReference type="GO" id="GO:0005737">
    <property type="term" value="C:cytoplasm"/>
    <property type="evidence" value="ECO:0007669"/>
    <property type="project" value="TreeGrafter"/>
</dbReference>
<dbReference type="InterPro" id="IPR045334">
    <property type="entry name" value="INTS3"/>
</dbReference>
<comment type="caution">
    <text evidence="2">The sequence shown here is derived from an EMBL/GenBank/DDBJ whole genome shotgun (WGS) entry which is preliminary data.</text>
</comment>
<dbReference type="AlphaFoldDB" id="A0A498INW4"/>
<feature type="domain" description="Integrator complex subunit 3 N-terminal" evidence="1">
    <location>
        <begin position="2"/>
        <end position="115"/>
    </location>
</feature>
<dbReference type="STRING" id="3750.A0A498INW4"/>
<proteinExistence type="predicted"/>
<evidence type="ECO:0000313" key="3">
    <source>
        <dbReference type="Proteomes" id="UP000290289"/>
    </source>
</evidence>
<accession>A0A498INW4</accession>
<name>A0A498INW4_MALDO</name>
<gene>
    <name evidence="2" type="ORF">DVH24_013139</name>
</gene>
<dbReference type="PANTHER" id="PTHR13587">
    <property type="entry name" value="INTEGRATOR COMPLEX SUBUNIT 3"/>
    <property type="match status" value="1"/>
</dbReference>
<dbReference type="PANTHER" id="PTHR13587:SF7">
    <property type="entry name" value="INTEGRATOR COMPLEX SUBUNIT 3"/>
    <property type="match status" value="1"/>
</dbReference>
<sequence length="365" mass="41353">MGWHFKSCTKNYVEANVKLALLYDWLFFEERVDNIMDIEPAMLLMVYSIPRYIDVTHTILEFFFLLMDNYDVEHYDILAKGVSSSFSVLVKRGVIRSFDVLTSCDALSPILKERLGRFLSRRKFEISKEVQQACRPGDFVSLNSSCMETPLPLTEWQPKCSQGDRFGTKLAETKVMISDDAAPSHSPLVVAREGQVHDIDNLIHNLGEAIKNSNPMALHTLEELLLLFVSFDGQGPKSGFILPDVLSSIMKMLTENSYETIESISKAEKKLVAMLVDGAFAAYKCFLMYSRTALFKDAENSLPRLLFSDIMTCSVWERKRLKFLFSSVYSHLSDMSIGEDGIIKLLVGQLDHADLVNIQIEIGLK</sequence>
<dbReference type="Proteomes" id="UP000290289">
    <property type="component" value="Chromosome 11"/>
</dbReference>
<dbReference type="InterPro" id="IPR019333">
    <property type="entry name" value="INTS3_N"/>
</dbReference>
<protein>
    <recommendedName>
        <fullName evidence="1">Integrator complex subunit 3 N-terminal domain-containing protein</fullName>
    </recommendedName>
</protein>
<evidence type="ECO:0000313" key="2">
    <source>
        <dbReference type="EMBL" id="RXH83894.1"/>
    </source>
</evidence>
<dbReference type="Pfam" id="PF10189">
    <property type="entry name" value="Ints3_N"/>
    <property type="match status" value="1"/>
</dbReference>
<evidence type="ECO:0000259" key="1">
    <source>
        <dbReference type="Pfam" id="PF10189"/>
    </source>
</evidence>
<dbReference type="EMBL" id="RDQH01000337">
    <property type="protein sequence ID" value="RXH83894.1"/>
    <property type="molecule type" value="Genomic_DNA"/>
</dbReference>